<gene>
    <name evidence="4" type="ORF">IPF40_00645</name>
    <name evidence="5" type="ORF">IPI13_11635</name>
    <name evidence="6" type="ORF">IPP00_08920</name>
</gene>
<evidence type="ECO:0000256" key="1">
    <source>
        <dbReference type="ARBA" id="ARBA00022603"/>
    </source>
</evidence>
<dbReference type="Gene3D" id="3.40.50.150">
    <property type="entry name" value="Vaccinia Virus protein VP39"/>
    <property type="match status" value="1"/>
</dbReference>
<organism evidence="4 7">
    <name type="scientific">Candidatus Phosphoribacter hodrii</name>
    <dbReference type="NCBI Taxonomy" id="2953743"/>
    <lineage>
        <taxon>Bacteria</taxon>
        <taxon>Bacillati</taxon>
        <taxon>Actinomycetota</taxon>
        <taxon>Actinomycetes</taxon>
        <taxon>Micrococcales</taxon>
        <taxon>Dermatophilaceae</taxon>
        <taxon>Candidatus Phosphoribacter</taxon>
    </lineage>
</organism>
<dbReference type="SUPFAM" id="SSF53335">
    <property type="entry name" value="S-adenosyl-L-methionine-dependent methyltransferases"/>
    <property type="match status" value="1"/>
</dbReference>
<sequence length="210" mass="22172">MSANRAASWAYAEQFIAEGPTMEAARERGQALGAVPVGVATGAALRMLAATGAAKAVVEIGTGAGVSGLWLLAGMPSDGVLTTIDVDADHQRAAKEAFAEAGIAHQRTRVILGRALDVLARMTDAAYDLAFVDGDKDEYPAYVREATRLLRPGGVLALDNMFWHDQVADPTARDERTRTLRDLGKALREDDAFASALLPVGDGLLVAVKR</sequence>
<dbReference type="CDD" id="cd02440">
    <property type="entry name" value="AdoMet_MTases"/>
    <property type="match status" value="1"/>
</dbReference>
<evidence type="ECO:0000256" key="2">
    <source>
        <dbReference type="ARBA" id="ARBA00022679"/>
    </source>
</evidence>
<dbReference type="InterPro" id="IPR002935">
    <property type="entry name" value="SAM_O-MeTrfase"/>
</dbReference>
<reference evidence="7 8" key="1">
    <citation type="submission" date="2020-10" db="EMBL/GenBank/DDBJ databases">
        <title>Connecting structure to function with the recovery of over 1000 high-quality activated sludge metagenome-assembled genomes encoding full-length rRNA genes using long-read sequencing.</title>
        <authorList>
            <person name="Singleton C.M."/>
            <person name="Petriglieri F."/>
            <person name="Kristensen J.M."/>
            <person name="Kirkegaard R.H."/>
            <person name="Michaelsen T.Y."/>
            <person name="Andersen M.H."/>
            <person name="Karst S.M."/>
            <person name="Dueholm M.S."/>
            <person name="Nielsen P.H."/>
            <person name="Albertsen M."/>
        </authorList>
    </citation>
    <scope>NUCLEOTIDE SEQUENCE [LARGE SCALE GENOMIC DNA]</scope>
    <source>
        <strain evidence="4">AalE_18-Q3-R2-46_BAT3C.188</strain>
        <strain evidence="5">Ega_18-Q3-R5-49_MAXAC.001</strain>
        <strain evidence="6">Ribe_18-Q3-R11-54_MAXAC.001</strain>
    </source>
</reference>
<evidence type="ECO:0000313" key="8">
    <source>
        <dbReference type="Proteomes" id="UP000726105"/>
    </source>
</evidence>
<name>A0A934X3J3_9MICO</name>
<dbReference type="InterPro" id="IPR029063">
    <property type="entry name" value="SAM-dependent_MTases_sf"/>
</dbReference>
<dbReference type="PANTHER" id="PTHR10509:SF85">
    <property type="entry name" value="O-METHYLTRANSFERASE RV1220C-RELATED"/>
    <property type="match status" value="1"/>
</dbReference>
<keyword evidence="3" id="KW-0949">S-adenosyl-L-methionine</keyword>
<dbReference type="InterPro" id="IPR050362">
    <property type="entry name" value="Cation-dep_OMT"/>
</dbReference>
<dbReference type="PANTHER" id="PTHR10509">
    <property type="entry name" value="O-METHYLTRANSFERASE-RELATED"/>
    <property type="match status" value="1"/>
</dbReference>
<evidence type="ECO:0000313" key="7">
    <source>
        <dbReference type="Proteomes" id="UP000718281"/>
    </source>
</evidence>
<keyword evidence="1" id="KW-0489">Methyltransferase</keyword>
<protein>
    <submittedName>
        <fullName evidence="4">O-methyltransferase</fullName>
    </submittedName>
</protein>
<dbReference type="Proteomes" id="UP000718281">
    <property type="component" value="Unassembled WGS sequence"/>
</dbReference>
<dbReference type="PROSITE" id="PS51682">
    <property type="entry name" value="SAM_OMT_I"/>
    <property type="match status" value="1"/>
</dbReference>
<accession>A0A934X3J3</accession>
<keyword evidence="2" id="KW-0808">Transferase</keyword>
<dbReference type="GO" id="GO:0032259">
    <property type="term" value="P:methylation"/>
    <property type="evidence" value="ECO:0007669"/>
    <property type="project" value="UniProtKB-KW"/>
</dbReference>
<dbReference type="GO" id="GO:0008171">
    <property type="term" value="F:O-methyltransferase activity"/>
    <property type="evidence" value="ECO:0007669"/>
    <property type="project" value="InterPro"/>
</dbReference>
<dbReference type="GO" id="GO:0008757">
    <property type="term" value="F:S-adenosylmethionine-dependent methyltransferase activity"/>
    <property type="evidence" value="ECO:0007669"/>
    <property type="project" value="TreeGrafter"/>
</dbReference>
<proteinExistence type="predicted"/>
<dbReference type="EMBL" id="JADJIB010000004">
    <property type="protein sequence ID" value="MBK7273777.1"/>
    <property type="molecule type" value="Genomic_DNA"/>
</dbReference>
<evidence type="ECO:0000313" key="5">
    <source>
        <dbReference type="EMBL" id="MBK7273777.1"/>
    </source>
</evidence>
<dbReference type="Pfam" id="PF01596">
    <property type="entry name" value="Methyltransf_3"/>
    <property type="match status" value="1"/>
</dbReference>
<evidence type="ECO:0000313" key="4">
    <source>
        <dbReference type="EMBL" id="MBK6299604.1"/>
    </source>
</evidence>
<dbReference type="AlphaFoldDB" id="A0A934X3J3"/>
<dbReference type="EMBL" id="JADIXZ010000001">
    <property type="protein sequence ID" value="MBK6299604.1"/>
    <property type="molecule type" value="Genomic_DNA"/>
</dbReference>
<comment type="caution">
    <text evidence="4">The sequence shown here is derived from an EMBL/GenBank/DDBJ whole genome shotgun (WGS) entry which is preliminary data.</text>
</comment>
<dbReference type="Proteomes" id="UP000886632">
    <property type="component" value="Unassembled WGS sequence"/>
</dbReference>
<dbReference type="EMBL" id="JADKGK010000020">
    <property type="protein sequence ID" value="MBL0004086.1"/>
    <property type="molecule type" value="Genomic_DNA"/>
</dbReference>
<evidence type="ECO:0000313" key="6">
    <source>
        <dbReference type="EMBL" id="MBL0004086.1"/>
    </source>
</evidence>
<evidence type="ECO:0000256" key="3">
    <source>
        <dbReference type="ARBA" id="ARBA00022691"/>
    </source>
</evidence>
<dbReference type="Proteomes" id="UP000726105">
    <property type="component" value="Unassembled WGS sequence"/>
</dbReference>